<sequence>MRLLIVEDEPNILDILAKRLTAEGYSIDTASNGQSALGFIGMNIYDCIILDVMLPIRDGFSVLKEIRGQGNQIPVLLLTAKDSVLDKVNGLDAGADDYLVKPFIYDELSARVRALVRRNTEQKTTCLHFADLSLDLVTRQVKRGEKQLDLSAKGFRILAYMMHNPNRVLTRDQIIAHVWNFDYDNDSNVIDVYIGYLRRKIDAGYDNKLLHTVRGVGYVLRESNEQN</sequence>
<dbReference type="Gene3D" id="1.10.10.10">
    <property type="entry name" value="Winged helix-like DNA-binding domain superfamily/Winged helix DNA-binding domain"/>
    <property type="match status" value="1"/>
</dbReference>
<dbReference type="SMART" id="SM00862">
    <property type="entry name" value="Trans_reg_C"/>
    <property type="match status" value="1"/>
</dbReference>
<dbReference type="InterPro" id="IPR039420">
    <property type="entry name" value="WalR-like"/>
</dbReference>
<name>A0ABZ3C5B3_9GAMM</name>
<evidence type="ECO:0000259" key="8">
    <source>
        <dbReference type="PROSITE" id="PS50110"/>
    </source>
</evidence>
<evidence type="ECO:0000256" key="3">
    <source>
        <dbReference type="ARBA" id="ARBA00023015"/>
    </source>
</evidence>
<keyword evidence="4 7" id="KW-0238">DNA-binding</keyword>
<evidence type="ECO:0000256" key="7">
    <source>
        <dbReference type="PROSITE-ProRule" id="PRU01091"/>
    </source>
</evidence>
<reference evidence="10 11" key="1">
    <citation type="submission" date="2024-03" db="EMBL/GenBank/DDBJ databases">
        <title>Complete Genome Sequence and Annotation of Ignatzschineria larvae DSM 13226.</title>
        <authorList>
            <person name="Cantrell E."/>
            <person name="Burcham Z.M."/>
        </authorList>
    </citation>
    <scope>NUCLEOTIDE SEQUENCE [LARGE SCALE GENOMIC DNA]</scope>
    <source>
        <strain evidence="10 11">DSM 13226</strain>
    </source>
</reference>
<dbReference type="Pfam" id="PF00486">
    <property type="entry name" value="Trans_reg_C"/>
    <property type="match status" value="1"/>
</dbReference>
<feature type="domain" description="Response regulatory" evidence="8">
    <location>
        <begin position="2"/>
        <end position="116"/>
    </location>
</feature>
<feature type="domain" description="OmpR/PhoB-type" evidence="9">
    <location>
        <begin position="124"/>
        <end position="222"/>
    </location>
</feature>
<keyword evidence="11" id="KW-1185">Reference proteome</keyword>
<gene>
    <name evidence="10" type="ORF">WMO13_05295</name>
</gene>
<evidence type="ECO:0000256" key="4">
    <source>
        <dbReference type="ARBA" id="ARBA00023125"/>
    </source>
</evidence>
<feature type="DNA-binding region" description="OmpR/PhoB-type" evidence="7">
    <location>
        <begin position="124"/>
        <end position="222"/>
    </location>
</feature>
<dbReference type="Gene3D" id="6.10.250.690">
    <property type="match status" value="1"/>
</dbReference>
<dbReference type="RefSeq" id="WP_026879443.1">
    <property type="nucleotide sequence ID" value="NZ_CP150637.1"/>
</dbReference>
<dbReference type="InterPro" id="IPR036388">
    <property type="entry name" value="WH-like_DNA-bd_sf"/>
</dbReference>
<keyword evidence="2" id="KW-0902">Two-component regulatory system</keyword>
<dbReference type="PROSITE" id="PS50110">
    <property type="entry name" value="RESPONSE_REGULATORY"/>
    <property type="match status" value="1"/>
</dbReference>
<dbReference type="InterPro" id="IPR001867">
    <property type="entry name" value="OmpR/PhoB-type_DNA-bd"/>
</dbReference>
<dbReference type="PANTHER" id="PTHR48111:SF22">
    <property type="entry name" value="REGULATOR OF RPOS"/>
    <property type="match status" value="1"/>
</dbReference>
<dbReference type="InterPro" id="IPR011006">
    <property type="entry name" value="CheY-like_superfamily"/>
</dbReference>
<proteinExistence type="predicted"/>
<evidence type="ECO:0000256" key="5">
    <source>
        <dbReference type="ARBA" id="ARBA00023163"/>
    </source>
</evidence>
<evidence type="ECO:0000259" key="9">
    <source>
        <dbReference type="PROSITE" id="PS51755"/>
    </source>
</evidence>
<feature type="modified residue" description="4-aspartylphosphate" evidence="6">
    <location>
        <position position="51"/>
    </location>
</feature>
<keyword evidence="3" id="KW-0805">Transcription regulation</keyword>
<keyword evidence="1 6" id="KW-0597">Phosphoprotein</keyword>
<dbReference type="EMBL" id="CP150637">
    <property type="protein sequence ID" value="WZW88808.1"/>
    <property type="molecule type" value="Genomic_DNA"/>
</dbReference>
<dbReference type="SUPFAM" id="SSF52172">
    <property type="entry name" value="CheY-like"/>
    <property type="match status" value="1"/>
</dbReference>
<dbReference type="PANTHER" id="PTHR48111">
    <property type="entry name" value="REGULATOR OF RPOS"/>
    <property type="match status" value="1"/>
</dbReference>
<evidence type="ECO:0000256" key="2">
    <source>
        <dbReference type="ARBA" id="ARBA00023012"/>
    </source>
</evidence>
<dbReference type="CDD" id="cd00383">
    <property type="entry name" value="trans_reg_C"/>
    <property type="match status" value="1"/>
</dbReference>
<dbReference type="Pfam" id="PF00072">
    <property type="entry name" value="Response_reg"/>
    <property type="match status" value="1"/>
</dbReference>
<evidence type="ECO:0000313" key="11">
    <source>
        <dbReference type="Proteomes" id="UP001449178"/>
    </source>
</evidence>
<protein>
    <submittedName>
        <fullName evidence="10">Response regulator transcription factor</fullName>
    </submittedName>
</protein>
<keyword evidence="5" id="KW-0804">Transcription</keyword>
<dbReference type="InterPro" id="IPR001789">
    <property type="entry name" value="Sig_transdc_resp-reg_receiver"/>
</dbReference>
<dbReference type="Proteomes" id="UP001449178">
    <property type="component" value="Chromosome"/>
</dbReference>
<dbReference type="PROSITE" id="PS51755">
    <property type="entry name" value="OMPR_PHOB"/>
    <property type="match status" value="1"/>
</dbReference>
<accession>A0ABZ3C5B3</accession>
<evidence type="ECO:0000256" key="1">
    <source>
        <dbReference type="ARBA" id="ARBA00022553"/>
    </source>
</evidence>
<organism evidence="10 11">
    <name type="scientific">Ignatzschineria larvae DSM 13226</name>
    <dbReference type="NCBI Taxonomy" id="1111732"/>
    <lineage>
        <taxon>Bacteria</taxon>
        <taxon>Pseudomonadati</taxon>
        <taxon>Pseudomonadota</taxon>
        <taxon>Gammaproteobacteria</taxon>
        <taxon>Cardiobacteriales</taxon>
        <taxon>Ignatzschineriaceae</taxon>
        <taxon>Ignatzschineria</taxon>
    </lineage>
</organism>
<dbReference type="SMART" id="SM00448">
    <property type="entry name" value="REC"/>
    <property type="match status" value="1"/>
</dbReference>
<evidence type="ECO:0000256" key="6">
    <source>
        <dbReference type="PROSITE-ProRule" id="PRU00169"/>
    </source>
</evidence>
<dbReference type="Gene3D" id="3.40.50.2300">
    <property type="match status" value="1"/>
</dbReference>
<evidence type="ECO:0000313" key="10">
    <source>
        <dbReference type="EMBL" id="WZW88808.1"/>
    </source>
</evidence>